<reference evidence="2 3" key="1">
    <citation type="submission" date="2009-08" db="EMBL/GenBank/DDBJ databases">
        <authorList>
            <person name="Qin X."/>
            <person name="Bachman B."/>
            <person name="Battles P."/>
            <person name="Bell A."/>
            <person name="Bess C."/>
            <person name="Bickham C."/>
            <person name="Chaboub L."/>
            <person name="Chen D."/>
            <person name="Coyle M."/>
            <person name="Deiros D.R."/>
            <person name="Dinh H."/>
            <person name="Forbes L."/>
            <person name="Fowler G."/>
            <person name="Francisco L."/>
            <person name="Fu Q."/>
            <person name="Gubbala S."/>
            <person name="Hale W."/>
            <person name="Han Y."/>
            <person name="Hemphill L."/>
            <person name="Highlander S.K."/>
            <person name="Hirani K."/>
            <person name="Hogues M."/>
            <person name="Jackson L."/>
            <person name="Jakkamsetti A."/>
            <person name="Javaid M."/>
            <person name="Jiang H."/>
            <person name="Korchina V."/>
            <person name="Kovar C."/>
            <person name="Lara F."/>
            <person name="Lee S."/>
            <person name="Mata R."/>
            <person name="Mathew T."/>
            <person name="Moen C."/>
            <person name="Morales K."/>
            <person name="Munidasa M."/>
            <person name="Nazareth L."/>
            <person name="Ngo R."/>
            <person name="Nguyen L."/>
            <person name="Okwuonu G."/>
            <person name="Ongeri F."/>
            <person name="Patil S."/>
            <person name="Petrosino J."/>
            <person name="Pham C."/>
            <person name="Pham P."/>
            <person name="Pu L.-L."/>
            <person name="Puazo M."/>
            <person name="Raj R."/>
            <person name="Reid J."/>
            <person name="Rouhana J."/>
            <person name="Saada N."/>
            <person name="Shang Y."/>
            <person name="Simmons D."/>
            <person name="Thornton R."/>
            <person name="Warren J."/>
            <person name="Weissenberger G."/>
            <person name="Zhang J."/>
            <person name="Zhang L."/>
            <person name="Zhou C."/>
            <person name="Zhu D."/>
            <person name="Muzny D."/>
            <person name="Worley K."/>
            <person name="Gibbs R."/>
        </authorList>
    </citation>
    <scope>NUCLEOTIDE SEQUENCE [LARGE SCALE GENOMIC DNA]</scope>
    <source>
        <strain evidence="3">ATCC 15826 / DSM 8339 / NCTC 10426 / 6573</strain>
    </source>
</reference>
<organism evidence="2 3">
    <name type="scientific">Cardiobacterium hominis (strain ATCC 15826 / DSM 8339 / NCTC 10426 / 6573)</name>
    <dbReference type="NCBI Taxonomy" id="638300"/>
    <lineage>
        <taxon>Bacteria</taxon>
        <taxon>Pseudomonadati</taxon>
        <taxon>Pseudomonadota</taxon>
        <taxon>Gammaproteobacteria</taxon>
        <taxon>Cardiobacteriales</taxon>
        <taxon>Cardiobacteriaceae</taxon>
        <taxon>Cardiobacterium</taxon>
    </lineage>
</organism>
<evidence type="ECO:0000256" key="1">
    <source>
        <dbReference type="SAM" id="MobiDB-lite"/>
    </source>
</evidence>
<dbReference type="HOGENOM" id="CLU_1737228_0_0_6"/>
<comment type="caution">
    <text evidence="2">The sequence shown here is derived from an EMBL/GenBank/DDBJ whole genome shotgun (WGS) entry which is preliminary data.</text>
</comment>
<feature type="region of interest" description="Disordered" evidence="1">
    <location>
        <begin position="130"/>
        <end position="150"/>
    </location>
</feature>
<dbReference type="Proteomes" id="UP000004870">
    <property type="component" value="Unassembled WGS sequence"/>
</dbReference>
<evidence type="ECO:0000313" key="2">
    <source>
        <dbReference type="EMBL" id="EEV89546.1"/>
    </source>
</evidence>
<protein>
    <submittedName>
        <fullName evidence="2">Uncharacterized protein</fullName>
    </submittedName>
</protein>
<name>C8N750_CARH6</name>
<dbReference type="RefSeq" id="WP_004139384.1">
    <property type="nucleotide sequence ID" value="NZ_GG694025.1"/>
</dbReference>
<keyword evidence="3" id="KW-1185">Reference proteome</keyword>
<gene>
    <name evidence="2" type="ORF">HMPREF0198_0327</name>
</gene>
<sequence>MYLYHINITTGESYRTREADGIVVARLKDWLQEPRTPLPLNDEYICTLQQRQRKLLDVIVKRQGKDVRRIVVCTHSRYKATAWGIIADGGKAPTAPFAACRILAESGDTLALDNFERDLAHAFFERQKPHELLQNPTSQSAARTNRESGA</sequence>
<proteinExistence type="predicted"/>
<dbReference type="AlphaFoldDB" id="C8N750"/>
<feature type="compositionally biased region" description="Polar residues" evidence="1">
    <location>
        <begin position="134"/>
        <end position="143"/>
    </location>
</feature>
<dbReference type="EMBL" id="ACKY01000017">
    <property type="protein sequence ID" value="EEV89546.1"/>
    <property type="molecule type" value="Genomic_DNA"/>
</dbReference>
<evidence type="ECO:0000313" key="3">
    <source>
        <dbReference type="Proteomes" id="UP000004870"/>
    </source>
</evidence>
<accession>C8N750</accession>
<dbReference type="GeneID" id="84789353"/>